<accession>A0A1I7FSH5</accession>
<reference evidence="1 2" key="1">
    <citation type="submission" date="2016-10" db="EMBL/GenBank/DDBJ databases">
        <authorList>
            <person name="de Groot N.N."/>
        </authorList>
    </citation>
    <scope>NUCLEOTIDE SEQUENCE [LARGE SCALE GENOMIC DNA]</scope>
    <source>
        <strain evidence="1 2">Nl14</strain>
    </source>
</reference>
<protein>
    <submittedName>
        <fullName evidence="1">Uncharacterized protein</fullName>
    </submittedName>
</protein>
<proteinExistence type="predicted"/>
<evidence type="ECO:0000313" key="2">
    <source>
        <dbReference type="Proteomes" id="UP000182649"/>
    </source>
</evidence>
<name>A0A1I7FSH5_9PROT</name>
<dbReference type="Proteomes" id="UP000182649">
    <property type="component" value="Unassembled WGS sequence"/>
</dbReference>
<organism evidence="1 2">
    <name type="scientific">Nitrosospira multiformis</name>
    <dbReference type="NCBI Taxonomy" id="1231"/>
    <lineage>
        <taxon>Bacteria</taxon>
        <taxon>Pseudomonadati</taxon>
        <taxon>Pseudomonadota</taxon>
        <taxon>Betaproteobacteria</taxon>
        <taxon>Nitrosomonadales</taxon>
        <taxon>Nitrosomonadaceae</taxon>
        <taxon>Nitrosospira</taxon>
    </lineage>
</organism>
<evidence type="ECO:0000313" key="1">
    <source>
        <dbReference type="EMBL" id="SFU39162.1"/>
    </source>
</evidence>
<dbReference type="AlphaFoldDB" id="A0A1I7FSH5"/>
<sequence length="130" mass="14638">MDQGSRLGNDVNSARTCCSSVFSHTPVSILVLQSAKQQVFNLCEGSWIGYSLAPFERYEDFGIHYFPRIGSIKTVVSTDLLQGNIHRQETTLSEIQCKAATFDFLFGLFRFYPPLVSAMDMQRAARIRSC</sequence>
<dbReference type="EMBL" id="FPBZ01000002">
    <property type="protein sequence ID" value="SFU39162.1"/>
    <property type="molecule type" value="Genomic_DNA"/>
</dbReference>
<gene>
    <name evidence="1" type="ORF">SAMN05216417_102175</name>
</gene>